<dbReference type="Proteomes" id="UP000789920">
    <property type="component" value="Unassembled WGS sequence"/>
</dbReference>
<protein>
    <submittedName>
        <fullName evidence="1">23000_t:CDS:1</fullName>
    </submittedName>
</protein>
<accession>A0ACA9S4H1</accession>
<evidence type="ECO:0000313" key="1">
    <source>
        <dbReference type="EMBL" id="CAG8826826.1"/>
    </source>
</evidence>
<keyword evidence="2" id="KW-1185">Reference proteome</keyword>
<evidence type="ECO:0000313" key="2">
    <source>
        <dbReference type="Proteomes" id="UP000789920"/>
    </source>
</evidence>
<organism evidence="1 2">
    <name type="scientific">Racocetra persica</name>
    <dbReference type="NCBI Taxonomy" id="160502"/>
    <lineage>
        <taxon>Eukaryota</taxon>
        <taxon>Fungi</taxon>
        <taxon>Fungi incertae sedis</taxon>
        <taxon>Mucoromycota</taxon>
        <taxon>Glomeromycotina</taxon>
        <taxon>Glomeromycetes</taxon>
        <taxon>Diversisporales</taxon>
        <taxon>Gigasporaceae</taxon>
        <taxon>Racocetra</taxon>
    </lineage>
</organism>
<proteinExistence type="predicted"/>
<name>A0ACA9S4H1_9GLOM</name>
<feature type="non-terminal residue" evidence="1">
    <location>
        <position position="1"/>
    </location>
</feature>
<comment type="caution">
    <text evidence="1">The sequence shown here is derived from an EMBL/GenBank/DDBJ whole genome shotgun (WGS) entry which is preliminary data.</text>
</comment>
<reference evidence="1" key="1">
    <citation type="submission" date="2021-06" db="EMBL/GenBank/DDBJ databases">
        <authorList>
            <person name="Kallberg Y."/>
            <person name="Tangrot J."/>
            <person name="Rosling A."/>
        </authorList>
    </citation>
    <scope>NUCLEOTIDE SEQUENCE</scope>
    <source>
        <strain evidence="1">MA461A</strain>
    </source>
</reference>
<sequence length="205" mass="23193">IAPIKVSIKKVRRFVKAITSSSTIAQDFKEIEQSVGEGEVVRKIPQDISTRWNSTYLILSVYMSMSTLIAAVMRHHSNLVYYRLSQEEDSDLQAEYSESGLNNLPTNMTSNSGKVLNSMTCVEKNEATLPMNINPLKWWKLNSFHFPQMAKDFLAIQTTSVPSEQIFSKAGDTIQAKRARLSEKSIQSLMCTGSWLEHGIKFHKD</sequence>
<dbReference type="EMBL" id="CAJVQC010092828">
    <property type="protein sequence ID" value="CAG8826826.1"/>
    <property type="molecule type" value="Genomic_DNA"/>
</dbReference>
<gene>
    <name evidence="1" type="ORF">RPERSI_LOCUS26821</name>
</gene>